<dbReference type="InterPro" id="IPR001932">
    <property type="entry name" value="PPM-type_phosphatase-like_dom"/>
</dbReference>
<reference evidence="2 3" key="1">
    <citation type="submission" date="2016-10" db="EMBL/GenBank/DDBJ databases">
        <authorList>
            <person name="de Groot N.N."/>
        </authorList>
    </citation>
    <scope>NUCLEOTIDE SEQUENCE [LARGE SCALE GENOMIC DNA]</scope>
    <source>
        <strain evidence="2 3">CGMCC 4.5598</strain>
    </source>
</reference>
<organism evidence="2 3">
    <name type="scientific">Nonomuraea wenchangensis</name>
    <dbReference type="NCBI Taxonomy" id="568860"/>
    <lineage>
        <taxon>Bacteria</taxon>
        <taxon>Bacillati</taxon>
        <taxon>Actinomycetota</taxon>
        <taxon>Actinomycetes</taxon>
        <taxon>Streptosporangiales</taxon>
        <taxon>Streptosporangiaceae</taxon>
        <taxon>Nonomuraea</taxon>
    </lineage>
</organism>
<evidence type="ECO:0000313" key="2">
    <source>
        <dbReference type="EMBL" id="SEU13066.1"/>
    </source>
</evidence>
<dbReference type="Gene3D" id="3.60.40.10">
    <property type="entry name" value="PPM-type phosphatase domain"/>
    <property type="match status" value="1"/>
</dbReference>
<dbReference type="OrthoDB" id="3515390at2"/>
<name>A0A1I0JT06_9ACTN</name>
<dbReference type="RefSeq" id="WP_091083303.1">
    <property type="nucleotide sequence ID" value="NZ_FOHX01000006.1"/>
</dbReference>
<dbReference type="SMART" id="SM00332">
    <property type="entry name" value="PP2Cc"/>
    <property type="match status" value="1"/>
</dbReference>
<accession>A0A1I0JT06</accession>
<feature type="domain" description="PPM-type phosphatase" evidence="1">
    <location>
        <begin position="28"/>
        <end position="249"/>
    </location>
</feature>
<protein>
    <submittedName>
        <fullName evidence="2">Serine/threonine protein phosphatase PrpC</fullName>
    </submittedName>
</protein>
<dbReference type="STRING" id="568860.SAMN05421811_106145"/>
<dbReference type="Pfam" id="PF07228">
    <property type="entry name" value="SpoIIE"/>
    <property type="match status" value="1"/>
</dbReference>
<keyword evidence="3" id="KW-1185">Reference proteome</keyword>
<proteinExistence type="predicted"/>
<evidence type="ECO:0000259" key="1">
    <source>
        <dbReference type="SMART" id="SM00332"/>
    </source>
</evidence>
<dbReference type="InterPro" id="IPR036457">
    <property type="entry name" value="PPM-type-like_dom_sf"/>
</dbReference>
<dbReference type="Proteomes" id="UP000199361">
    <property type="component" value="Unassembled WGS sequence"/>
</dbReference>
<dbReference type="AlphaFoldDB" id="A0A1I0JT06"/>
<dbReference type="SUPFAM" id="SSF81606">
    <property type="entry name" value="PP2C-like"/>
    <property type="match status" value="1"/>
</dbReference>
<sequence>MTLFVISILIGCLSVMNVQGRRGKWPQGMPVTRPRLMAVGGTFEGSRGRPSDAYVIQERLVATADGGTGAEAAHVAAALALAAVIAGRPQHGGTREQDLDDYVQAAHRAVRNAALRNPAVPGLASTLDLIVLDGGESPRLRFAHVGNGSIWHCPRGGTPAPLTTSHSFDDGPPLRALGRPSALNAEVGSVAVRPGDRVVMMTDGVVQALGVKRVTELLTGTASPVACLDRLYDELAAVEPKEDATVVIADFVTV</sequence>
<evidence type="ECO:0000313" key="3">
    <source>
        <dbReference type="Proteomes" id="UP000199361"/>
    </source>
</evidence>
<gene>
    <name evidence="2" type="ORF">SAMN05421811_106145</name>
</gene>
<dbReference type="EMBL" id="FOHX01000006">
    <property type="protein sequence ID" value="SEU13066.1"/>
    <property type="molecule type" value="Genomic_DNA"/>
</dbReference>